<sequence>MFNLILNENMKIYRKVSTWIMIALIIVAVILFGVILKIEDKQNIEEPDWKVSLQQQNAQLEKDIAEGYMPEQFVQMQERTILINEYRLENETPPMTKSVWSFTLEATPVIALITLFTIIVGASSVASEFSWGTIKLLLIRPVSRTKILLSKYLSTILFALFCLLILFVISLAVGAILFGFDGFAQPYLTVIDGVVVEKTMLAHVLGQYGLSSINLIMMSTFAFMISSIFRSSALSIGLAIFLMFTGVNVTSFIAMKFDWAKYILFANTDLSLYLEGMPVVEGMTMSFSITMLIIYFVVFNALSWWMFNKRDVAA</sequence>
<keyword evidence="1" id="KW-0472">Membrane</keyword>
<accession>A0A1H0V6E8</accession>
<evidence type="ECO:0000313" key="3">
    <source>
        <dbReference type="Proteomes" id="UP000199159"/>
    </source>
</evidence>
<feature type="transmembrane region" description="Helical" evidence="1">
    <location>
        <begin position="200"/>
        <end position="224"/>
    </location>
</feature>
<feature type="transmembrane region" description="Helical" evidence="1">
    <location>
        <begin position="236"/>
        <end position="255"/>
    </location>
</feature>
<dbReference type="PANTHER" id="PTHR37305:SF1">
    <property type="entry name" value="MEMBRANE PROTEIN"/>
    <property type="match status" value="1"/>
</dbReference>
<dbReference type="RefSeq" id="WP_238457259.1">
    <property type="nucleotide sequence ID" value="NZ_FNJU01000006.1"/>
</dbReference>
<protein>
    <submittedName>
        <fullName evidence="2">ABC-2 type transport system permease protein</fullName>
    </submittedName>
</protein>
<dbReference type="STRING" id="930152.SAMN05216565_10642"/>
<reference evidence="3" key="1">
    <citation type="submission" date="2016-10" db="EMBL/GenBank/DDBJ databases">
        <authorList>
            <person name="Varghese N."/>
            <person name="Submissions S."/>
        </authorList>
    </citation>
    <scope>NUCLEOTIDE SEQUENCE [LARGE SCALE GENOMIC DNA]</scope>
    <source>
        <strain evidence="3">IBRC-M10078</strain>
    </source>
</reference>
<feature type="transmembrane region" description="Helical" evidence="1">
    <location>
        <begin position="109"/>
        <end position="131"/>
    </location>
</feature>
<dbReference type="Proteomes" id="UP000199159">
    <property type="component" value="Unassembled WGS sequence"/>
</dbReference>
<dbReference type="EMBL" id="FNJU01000006">
    <property type="protein sequence ID" value="SDP73987.1"/>
    <property type="molecule type" value="Genomic_DNA"/>
</dbReference>
<feature type="transmembrane region" description="Helical" evidence="1">
    <location>
        <begin position="287"/>
        <end position="307"/>
    </location>
</feature>
<keyword evidence="3" id="KW-1185">Reference proteome</keyword>
<feature type="transmembrane region" description="Helical" evidence="1">
    <location>
        <begin position="152"/>
        <end position="180"/>
    </location>
</feature>
<dbReference type="Pfam" id="PF12679">
    <property type="entry name" value="ABC2_membrane_2"/>
    <property type="match status" value="1"/>
</dbReference>
<evidence type="ECO:0000313" key="2">
    <source>
        <dbReference type="EMBL" id="SDP73987.1"/>
    </source>
</evidence>
<keyword evidence="1" id="KW-1133">Transmembrane helix</keyword>
<dbReference type="PANTHER" id="PTHR37305">
    <property type="entry name" value="INTEGRAL MEMBRANE PROTEIN-RELATED"/>
    <property type="match status" value="1"/>
</dbReference>
<keyword evidence="1" id="KW-0812">Transmembrane</keyword>
<dbReference type="AlphaFoldDB" id="A0A1H0V6E8"/>
<dbReference type="GO" id="GO:0005886">
    <property type="term" value="C:plasma membrane"/>
    <property type="evidence" value="ECO:0007669"/>
    <property type="project" value="UniProtKB-SubCell"/>
</dbReference>
<proteinExistence type="predicted"/>
<evidence type="ECO:0000256" key="1">
    <source>
        <dbReference type="SAM" id="Phobius"/>
    </source>
</evidence>
<dbReference type="GO" id="GO:0140359">
    <property type="term" value="F:ABC-type transporter activity"/>
    <property type="evidence" value="ECO:0007669"/>
    <property type="project" value="InterPro"/>
</dbReference>
<gene>
    <name evidence="2" type="ORF">SAMN05216565_10642</name>
</gene>
<feature type="transmembrane region" description="Helical" evidence="1">
    <location>
        <begin position="12"/>
        <end position="36"/>
    </location>
</feature>
<name>A0A1H0V6E8_9BACI</name>
<organism evidence="2 3">
    <name type="scientific">Litchfieldia salsa</name>
    <dbReference type="NCBI Taxonomy" id="930152"/>
    <lineage>
        <taxon>Bacteria</taxon>
        <taxon>Bacillati</taxon>
        <taxon>Bacillota</taxon>
        <taxon>Bacilli</taxon>
        <taxon>Bacillales</taxon>
        <taxon>Bacillaceae</taxon>
        <taxon>Litchfieldia</taxon>
    </lineage>
</organism>